<name>A0A6J6UBU0_9ZZZZ</name>
<evidence type="ECO:0000313" key="1">
    <source>
        <dbReference type="EMBL" id="CAB4757272.1"/>
    </source>
</evidence>
<reference evidence="1" key="1">
    <citation type="submission" date="2020-05" db="EMBL/GenBank/DDBJ databases">
        <authorList>
            <person name="Chiriac C."/>
            <person name="Salcher M."/>
            <person name="Ghai R."/>
            <person name="Kavagutti S V."/>
        </authorList>
    </citation>
    <scope>NUCLEOTIDE SEQUENCE</scope>
</reference>
<gene>
    <name evidence="1" type="ORF">UFOPK2761_02387</name>
</gene>
<accession>A0A6J6UBU0</accession>
<dbReference type="AlphaFoldDB" id="A0A6J6UBU0"/>
<organism evidence="1">
    <name type="scientific">freshwater metagenome</name>
    <dbReference type="NCBI Taxonomy" id="449393"/>
    <lineage>
        <taxon>unclassified sequences</taxon>
        <taxon>metagenomes</taxon>
        <taxon>ecological metagenomes</taxon>
    </lineage>
</organism>
<proteinExistence type="predicted"/>
<protein>
    <submittedName>
        <fullName evidence="1">Unannotated protein</fullName>
    </submittedName>
</protein>
<dbReference type="EMBL" id="CAEZYQ010000020">
    <property type="protein sequence ID" value="CAB4757272.1"/>
    <property type="molecule type" value="Genomic_DNA"/>
</dbReference>
<sequence>MDALLRLQRRQSGVMSRGQALSLGVDAVFVERMLRRREWVRVHDGVYVDHTGPLSQRQREWAALLRYPGSVLSAQAALSAAGLEGDGRPRRVDLAVQHGRRVARTPGITVTQLRCFESAALLEASPPRLRVEHAALLVASTAAGEDAAVAAIADVVREGATTTDRLLDALSHHPKLPRRALLREVLADVAEGAQSPLERRYLRDVERAHGLPRGERQVREVVRVVEGELLRWVVRDVRYRAQQALLELDGRIGHSAALDRWADLQRDLDAAVHGDLTLRAGWQQVLDRCRLASVVGRVLQARGWAGTPVPCRSDSCVVRSEAAA</sequence>